<feature type="transmembrane region" description="Helical" evidence="1">
    <location>
        <begin position="225"/>
        <end position="243"/>
    </location>
</feature>
<keyword evidence="1" id="KW-0812">Transmembrane</keyword>
<proteinExistence type="predicted"/>
<dbReference type="InterPro" id="IPR002656">
    <property type="entry name" value="Acyl_transf_3_dom"/>
</dbReference>
<reference evidence="3 4" key="1">
    <citation type="submission" date="2017-08" db="EMBL/GenBank/DDBJ databases">
        <title>Infants hospitalized years apart are colonized by the same room-sourced microbial strains.</title>
        <authorList>
            <person name="Brooks B."/>
            <person name="Olm M.R."/>
            <person name="Firek B.A."/>
            <person name="Baker R."/>
            <person name="Thomas B.C."/>
            <person name="Morowitz M.J."/>
            <person name="Banfield J.F."/>
        </authorList>
    </citation>
    <scope>NUCLEOTIDE SEQUENCE [LARGE SCALE GENOMIC DNA]</scope>
    <source>
        <strain evidence="3">S2_012_000_R2_81</strain>
    </source>
</reference>
<dbReference type="GO" id="GO:0016747">
    <property type="term" value="F:acyltransferase activity, transferring groups other than amino-acyl groups"/>
    <property type="evidence" value="ECO:0007669"/>
    <property type="project" value="InterPro"/>
</dbReference>
<feature type="transmembrane region" description="Helical" evidence="1">
    <location>
        <begin position="312"/>
        <end position="334"/>
    </location>
</feature>
<accession>A0A2W5FM90</accession>
<sequence>MAERLDHLDGLRGIAALLVLYQHLVEHWARAAPGATAIQAHLGWLYTYLDLGKVGVVAFFAISGFIVPASFRGESPRLGFVVSRLFRLFPAYWLAVVLAALLLPVFAGQPVSAAQALANLSMVPALWHQADLMGIFWTLRVEWVFYALCLLLFTLGGIRSATVTRGLGLALLAFALLAGLLRGQGLAGVPVALPLYLAVMLFGHLMRLTLLQQDAQARRHWPRQLLALCVLIPLCWALAYDDATHKESVLADCSAFLLGLALFVCCVTQRRFAAPLLAWLGRISYGVYLFHPLALAVFIASWQQPLWPGDQLALRALLALAATLLTAQLVLHGLELPATRLGRRLLRRPVRPQPQEHGA</sequence>
<evidence type="ECO:0000259" key="2">
    <source>
        <dbReference type="Pfam" id="PF01757"/>
    </source>
</evidence>
<dbReference type="Pfam" id="PF01757">
    <property type="entry name" value="Acyl_transf_3"/>
    <property type="match status" value="1"/>
</dbReference>
<evidence type="ECO:0000313" key="4">
    <source>
        <dbReference type="Proteomes" id="UP000249633"/>
    </source>
</evidence>
<name>A0A2W5FM90_9BURK</name>
<keyword evidence="1" id="KW-0472">Membrane</keyword>
<gene>
    <name evidence="3" type="ORF">DI603_11435</name>
</gene>
<keyword evidence="1" id="KW-1133">Transmembrane helix</keyword>
<feature type="transmembrane region" description="Helical" evidence="1">
    <location>
        <begin position="187"/>
        <end position="205"/>
    </location>
</feature>
<dbReference type="EMBL" id="QFOD01000009">
    <property type="protein sequence ID" value="PZP32062.1"/>
    <property type="molecule type" value="Genomic_DNA"/>
</dbReference>
<feature type="transmembrane region" description="Helical" evidence="1">
    <location>
        <begin position="162"/>
        <end position="181"/>
    </location>
</feature>
<feature type="domain" description="Acyltransferase 3" evidence="2">
    <location>
        <begin position="8"/>
        <end position="327"/>
    </location>
</feature>
<evidence type="ECO:0000256" key="1">
    <source>
        <dbReference type="SAM" id="Phobius"/>
    </source>
</evidence>
<evidence type="ECO:0000313" key="3">
    <source>
        <dbReference type="EMBL" id="PZP32062.1"/>
    </source>
</evidence>
<dbReference type="InterPro" id="IPR050879">
    <property type="entry name" value="Acyltransferase_3"/>
</dbReference>
<dbReference type="AlphaFoldDB" id="A0A2W5FM90"/>
<organism evidence="3 4">
    <name type="scientific">Roseateles depolymerans</name>
    <dbReference type="NCBI Taxonomy" id="76731"/>
    <lineage>
        <taxon>Bacteria</taxon>
        <taxon>Pseudomonadati</taxon>
        <taxon>Pseudomonadota</taxon>
        <taxon>Betaproteobacteria</taxon>
        <taxon>Burkholderiales</taxon>
        <taxon>Sphaerotilaceae</taxon>
        <taxon>Roseateles</taxon>
    </lineage>
</organism>
<protein>
    <recommendedName>
        <fullName evidence="2">Acyltransferase 3 domain-containing protein</fullName>
    </recommendedName>
</protein>
<comment type="caution">
    <text evidence="3">The sequence shown here is derived from an EMBL/GenBank/DDBJ whole genome shotgun (WGS) entry which is preliminary data.</text>
</comment>
<feature type="transmembrane region" description="Helical" evidence="1">
    <location>
        <begin position="132"/>
        <end position="155"/>
    </location>
</feature>
<dbReference type="Proteomes" id="UP000249633">
    <property type="component" value="Unassembled WGS sequence"/>
</dbReference>
<feature type="transmembrane region" description="Helical" evidence="1">
    <location>
        <begin position="91"/>
        <end position="112"/>
    </location>
</feature>
<feature type="transmembrane region" description="Helical" evidence="1">
    <location>
        <begin position="279"/>
        <end position="300"/>
    </location>
</feature>
<dbReference type="PANTHER" id="PTHR23028">
    <property type="entry name" value="ACETYLTRANSFERASE"/>
    <property type="match status" value="1"/>
</dbReference>
<feature type="transmembrane region" description="Helical" evidence="1">
    <location>
        <begin position="51"/>
        <end position="71"/>
    </location>
</feature>
<feature type="transmembrane region" description="Helical" evidence="1">
    <location>
        <begin position="249"/>
        <end position="267"/>
    </location>
</feature>